<proteinExistence type="predicted"/>
<evidence type="ECO:0000256" key="2">
    <source>
        <dbReference type="SAM" id="SignalP"/>
    </source>
</evidence>
<organism evidence="3 4">
    <name type="scientific">Drosophila hydei</name>
    <name type="common">Fruit fly</name>
    <dbReference type="NCBI Taxonomy" id="7224"/>
    <lineage>
        <taxon>Eukaryota</taxon>
        <taxon>Metazoa</taxon>
        <taxon>Ecdysozoa</taxon>
        <taxon>Arthropoda</taxon>
        <taxon>Hexapoda</taxon>
        <taxon>Insecta</taxon>
        <taxon>Pterygota</taxon>
        <taxon>Neoptera</taxon>
        <taxon>Endopterygota</taxon>
        <taxon>Diptera</taxon>
        <taxon>Brachycera</taxon>
        <taxon>Muscomorpha</taxon>
        <taxon>Ephydroidea</taxon>
        <taxon>Drosophilidae</taxon>
        <taxon>Drosophila</taxon>
    </lineage>
</organism>
<evidence type="ECO:0000313" key="3">
    <source>
        <dbReference type="Proteomes" id="UP000504633"/>
    </source>
</evidence>
<keyword evidence="2" id="KW-0732">Signal</keyword>
<reference evidence="4" key="1">
    <citation type="submission" date="2025-08" db="UniProtKB">
        <authorList>
            <consortium name="RefSeq"/>
        </authorList>
    </citation>
    <scope>IDENTIFICATION</scope>
    <source>
        <strain evidence="4">15085-1641.00</strain>
        <tissue evidence="4">Whole body</tissue>
    </source>
</reference>
<feature type="region of interest" description="Disordered" evidence="1">
    <location>
        <begin position="38"/>
        <end position="58"/>
    </location>
</feature>
<gene>
    <name evidence="4" type="primary">LOC111592575</name>
</gene>
<evidence type="ECO:0000313" key="4">
    <source>
        <dbReference type="RefSeq" id="XP_023160654.2"/>
    </source>
</evidence>
<sequence length="231" mass="25571">MFSHCSNSLAGLLIGLVICQSASVEWVRIKKDTRDISSDKFKPLQPSSKNENEAPMTVNNDTNYHSDFQEHSTAQAHAKVAPWEGNNEDRSWPPTSRFPAPSRFNYPERLPFPADRFITPNSGSSFETRVDPFVGGHRISGPSRLGQTVFGESGFSGPMPLSIHTGQRLSTSSGFFNPINNFGESGFGGDSANNYYRSESYRYSSDGSGPPHVQQSVYDSRFGNDLSNRKF</sequence>
<evidence type="ECO:0000256" key="1">
    <source>
        <dbReference type="SAM" id="MobiDB-lite"/>
    </source>
</evidence>
<dbReference type="KEGG" id="dhe:111592575"/>
<dbReference type="GeneID" id="111592575"/>
<name>A0A6J1L8W4_DROHY</name>
<dbReference type="Proteomes" id="UP000504633">
    <property type="component" value="Unplaced"/>
</dbReference>
<feature type="signal peptide" evidence="2">
    <location>
        <begin position="1"/>
        <end position="24"/>
    </location>
</feature>
<accession>A0A6J1L8W4</accession>
<feature type="chain" id="PRO_5027091918" evidence="2">
    <location>
        <begin position="25"/>
        <end position="231"/>
    </location>
</feature>
<protein>
    <submittedName>
        <fullName evidence="4">Uncharacterized protein LOC111592575</fullName>
    </submittedName>
</protein>
<dbReference type="RefSeq" id="XP_023160654.2">
    <property type="nucleotide sequence ID" value="XM_023304886.2"/>
</dbReference>
<keyword evidence="3" id="KW-1185">Reference proteome</keyword>
<feature type="region of interest" description="Disordered" evidence="1">
    <location>
        <begin position="200"/>
        <end position="231"/>
    </location>
</feature>
<dbReference type="OrthoDB" id="7870627at2759"/>
<dbReference type="OMA" id="IAQGLCH"/>
<dbReference type="AlphaFoldDB" id="A0A6J1L8W4"/>